<sequence>MNKAQRRSEKFFRLALWAVAVVFAGFLVNLGGAVVKNLPLVEQRFSVEDFLDGEASKRIEEEIKRQRNQAQDALDALEQSRLKLEAARQNSQTARDSLSAWLASRQVTQQAARDDEVLKRTEALEHLKLAERQVRSAVETEEQRLLDARQAQQRAQRQLDELRSAAYEQMSAEQSRQELKVFLIRLALTLPLLLIAGWLFARQRKSTWWPFVWGYIYFALFVFFVELVPYLPSYGGYVRNIVGVVITVLVGRQAIVAFNRYRERQQAAEAKPDAERRKEISYDTSLLRLAKKVCPGCERPVELDNPQIDFCQHCGLSLFDHCTHCQQRKSAFARFCFACGSDAAQPSEPPAA</sequence>
<dbReference type="AlphaFoldDB" id="A0A1H6RWR6"/>
<evidence type="ECO:0000313" key="4">
    <source>
        <dbReference type="EMBL" id="SEI60169.1"/>
    </source>
</evidence>
<evidence type="ECO:0000259" key="3">
    <source>
        <dbReference type="Pfam" id="PF12773"/>
    </source>
</evidence>
<feature type="transmembrane region" description="Helical" evidence="2">
    <location>
        <begin position="208"/>
        <end position="231"/>
    </location>
</feature>
<gene>
    <name evidence="4" type="ORF">SAMN05216201_101177</name>
</gene>
<feature type="transmembrane region" description="Helical" evidence="2">
    <location>
        <begin position="237"/>
        <end position="258"/>
    </location>
</feature>
<dbReference type="EMBL" id="FNZE01000001">
    <property type="protein sequence ID" value="SEI60169.1"/>
    <property type="molecule type" value="Genomic_DNA"/>
</dbReference>
<keyword evidence="1" id="KW-0175">Coiled coil</keyword>
<feature type="transmembrane region" description="Helical" evidence="2">
    <location>
        <begin position="182"/>
        <end position="201"/>
    </location>
</feature>
<keyword evidence="5" id="KW-1185">Reference proteome</keyword>
<dbReference type="Proteomes" id="UP000242930">
    <property type="component" value="Unassembled WGS sequence"/>
</dbReference>
<evidence type="ECO:0000256" key="2">
    <source>
        <dbReference type="SAM" id="Phobius"/>
    </source>
</evidence>
<protein>
    <recommendedName>
        <fullName evidence="3">DZANK-type domain-containing protein</fullName>
    </recommendedName>
</protein>
<accession>A0A1H6RWR6</accession>
<name>A0A1H6RWR6_9PSED</name>
<keyword evidence="2" id="KW-0812">Transmembrane</keyword>
<proteinExistence type="predicted"/>
<feature type="coiled-coil region" evidence="1">
    <location>
        <begin position="138"/>
        <end position="165"/>
    </location>
</feature>
<feature type="transmembrane region" description="Helical" evidence="2">
    <location>
        <begin position="12"/>
        <end position="35"/>
    </location>
</feature>
<feature type="coiled-coil region" evidence="1">
    <location>
        <begin position="56"/>
        <end position="97"/>
    </location>
</feature>
<feature type="domain" description="DZANK-type" evidence="3">
    <location>
        <begin position="294"/>
        <end position="340"/>
    </location>
</feature>
<reference evidence="5" key="1">
    <citation type="submission" date="2016-10" db="EMBL/GenBank/DDBJ databases">
        <authorList>
            <person name="Varghese N."/>
            <person name="Submissions S."/>
        </authorList>
    </citation>
    <scope>NUCLEOTIDE SEQUENCE [LARGE SCALE GENOMIC DNA]</scope>
    <source>
        <strain evidence="5">LMG 25967</strain>
    </source>
</reference>
<keyword evidence="2" id="KW-1133">Transmembrane helix</keyword>
<organism evidence="4 5">
    <name type="scientific">Pseudomonas linyingensis</name>
    <dbReference type="NCBI Taxonomy" id="915471"/>
    <lineage>
        <taxon>Bacteria</taxon>
        <taxon>Pseudomonadati</taxon>
        <taxon>Pseudomonadota</taxon>
        <taxon>Gammaproteobacteria</taxon>
        <taxon>Pseudomonadales</taxon>
        <taxon>Pseudomonadaceae</taxon>
        <taxon>Pseudomonas</taxon>
    </lineage>
</organism>
<dbReference type="OrthoDB" id="7255862at2"/>
<evidence type="ECO:0000313" key="5">
    <source>
        <dbReference type="Proteomes" id="UP000242930"/>
    </source>
</evidence>
<dbReference type="RefSeq" id="WP_090305458.1">
    <property type="nucleotide sequence ID" value="NZ_FNZE01000001.1"/>
</dbReference>
<dbReference type="InterPro" id="IPR025874">
    <property type="entry name" value="DZR"/>
</dbReference>
<evidence type="ECO:0000256" key="1">
    <source>
        <dbReference type="SAM" id="Coils"/>
    </source>
</evidence>
<keyword evidence="2" id="KW-0472">Membrane</keyword>
<dbReference type="Pfam" id="PF12773">
    <property type="entry name" value="DZR"/>
    <property type="match status" value="1"/>
</dbReference>
<dbReference type="STRING" id="915471.SAMN05216201_101177"/>